<dbReference type="PROSITE" id="PS50296">
    <property type="entry name" value="SUI1"/>
    <property type="match status" value="1"/>
</dbReference>
<dbReference type="InterPro" id="IPR050318">
    <property type="entry name" value="DENR/SUI1_TIF"/>
</dbReference>
<dbReference type="Gene3D" id="3.30.780.10">
    <property type="entry name" value="SUI1-like domain"/>
    <property type="match status" value="1"/>
</dbReference>
<keyword evidence="2" id="KW-0810">Translation regulation</keyword>
<dbReference type="Pfam" id="PF01253">
    <property type="entry name" value="SUI1"/>
    <property type="match status" value="1"/>
</dbReference>
<reference evidence="6 8" key="2">
    <citation type="submission" date="2018-06" db="EMBL/GenBank/DDBJ databases">
        <authorList>
            <consortium name="Pathogen Informatics"/>
            <person name="Doyle S."/>
        </authorList>
    </citation>
    <scope>NUCLEOTIDE SEQUENCE [LARGE SCALE GENOMIC DNA]</scope>
    <source>
        <strain evidence="6 8">NCTC12858</strain>
    </source>
</reference>
<protein>
    <submittedName>
        <fullName evidence="6">Translation initiation factor Sui1</fullName>
    </submittedName>
</protein>
<reference evidence="5 7" key="1">
    <citation type="submission" date="2014-08" db="EMBL/GenBank/DDBJ databases">
        <title>Porphyromonas crevioricanis strain:COT-253_OH1447 Genome sequencing.</title>
        <authorList>
            <person name="Wallis C."/>
            <person name="Deusch O."/>
            <person name="O'Flynn C."/>
            <person name="Davis I."/>
            <person name="Jospin G."/>
            <person name="Darling A.E."/>
            <person name="Coil D.A."/>
            <person name="Alexiev A."/>
            <person name="Horsfall A."/>
            <person name="Kirkwood N."/>
            <person name="Harris S."/>
            <person name="Eisen J.A."/>
        </authorList>
    </citation>
    <scope>NUCLEOTIDE SEQUENCE [LARGE SCALE GENOMIC DNA]</scope>
    <source>
        <strain evidence="7">COT-253 OH1447</strain>
        <strain evidence="5">COT-253_OH1447</strain>
    </source>
</reference>
<proteinExistence type="inferred from homology"/>
<evidence type="ECO:0000313" key="7">
    <source>
        <dbReference type="Proteomes" id="UP000030136"/>
    </source>
</evidence>
<dbReference type="OrthoDB" id="9792915at2"/>
<dbReference type="InterPro" id="IPR005872">
    <property type="entry name" value="SUI1_arc_bac"/>
</dbReference>
<comment type="similarity">
    <text evidence="1">Belongs to the SUI1 family.</text>
</comment>
<evidence type="ECO:0000313" key="8">
    <source>
        <dbReference type="Proteomes" id="UP000249300"/>
    </source>
</evidence>
<evidence type="ECO:0000313" key="6">
    <source>
        <dbReference type="EMBL" id="SQH73143.1"/>
    </source>
</evidence>
<dbReference type="GO" id="GO:0006417">
    <property type="term" value="P:regulation of translation"/>
    <property type="evidence" value="ECO:0007669"/>
    <property type="project" value="UniProtKB-KW"/>
</dbReference>
<dbReference type="GO" id="GO:0003743">
    <property type="term" value="F:translation initiation factor activity"/>
    <property type="evidence" value="ECO:0007669"/>
    <property type="project" value="UniProtKB-KW"/>
</dbReference>
<dbReference type="PANTHER" id="PTHR12789">
    <property type="entry name" value="DENSITY-REGULATED PROTEIN HOMOLOG"/>
    <property type="match status" value="1"/>
</dbReference>
<dbReference type="eggNOG" id="COG0023">
    <property type="taxonomic scope" value="Bacteria"/>
</dbReference>
<dbReference type="CDD" id="cd11567">
    <property type="entry name" value="YciH_like"/>
    <property type="match status" value="1"/>
</dbReference>
<name>A0A0A2FQX9_9PORP</name>
<evidence type="ECO:0000256" key="2">
    <source>
        <dbReference type="ARBA" id="ARBA00022845"/>
    </source>
</evidence>
<dbReference type="KEGG" id="pcre:NCTC12858_00987"/>
<accession>A0A0A2FQX9</accession>
<keyword evidence="6" id="KW-0396">Initiation factor</keyword>
<sequence>MSKKNRRDRLGVVYSTADNYGYCYEEEEILDTLPADKQKLRVSLDKKQRKGKEVTLVSGFVGTDDDLQELGRKLRQSCGVGGSAKDGQILVQGDQRQKVADLLSRLGYKLVKVI</sequence>
<dbReference type="Proteomes" id="UP000030136">
    <property type="component" value="Unassembled WGS sequence"/>
</dbReference>
<dbReference type="AlphaFoldDB" id="A0A0A2FQX9"/>
<keyword evidence="8" id="KW-1185">Reference proteome</keyword>
<organism evidence="5 7">
    <name type="scientific">Porphyromonas crevioricanis</name>
    <dbReference type="NCBI Taxonomy" id="393921"/>
    <lineage>
        <taxon>Bacteria</taxon>
        <taxon>Pseudomonadati</taxon>
        <taxon>Bacteroidota</taxon>
        <taxon>Bacteroidia</taxon>
        <taxon>Bacteroidales</taxon>
        <taxon>Porphyromonadaceae</taxon>
        <taxon>Porphyromonas</taxon>
    </lineage>
</organism>
<gene>
    <name evidence="6" type="primary">yciH</name>
    <name evidence="5" type="ORF">HQ38_08865</name>
    <name evidence="6" type="ORF">NCTC12858_00987</name>
</gene>
<dbReference type="PANTHER" id="PTHR12789:SF0">
    <property type="entry name" value="DENSITY-REGULATED PROTEIN"/>
    <property type="match status" value="1"/>
</dbReference>
<evidence type="ECO:0000256" key="1">
    <source>
        <dbReference type="ARBA" id="ARBA00005422"/>
    </source>
</evidence>
<dbReference type="PIRSF" id="PIRSF037511">
    <property type="entry name" value="Transl_init_SUI1_pro"/>
    <property type="match status" value="1"/>
</dbReference>
<evidence type="ECO:0000256" key="3">
    <source>
        <dbReference type="ARBA" id="ARBA00022917"/>
    </source>
</evidence>
<dbReference type="EMBL" id="JQJC01000025">
    <property type="protein sequence ID" value="KGN93536.1"/>
    <property type="molecule type" value="Genomic_DNA"/>
</dbReference>
<dbReference type="GO" id="GO:0001731">
    <property type="term" value="P:formation of translation preinitiation complex"/>
    <property type="evidence" value="ECO:0007669"/>
    <property type="project" value="TreeGrafter"/>
</dbReference>
<dbReference type="InterPro" id="IPR036877">
    <property type="entry name" value="SUI1_dom_sf"/>
</dbReference>
<dbReference type="STRING" id="393921.HQ45_07415"/>
<dbReference type="RefSeq" id="WP_023940392.1">
    <property type="nucleotide sequence ID" value="NZ_JQJB01000009.1"/>
</dbReference>
<keyword evidence="3" id="KW-0648">Protein biosynthesis</keyword>
<feature type="domain" description="SUI1" evidence="4">
    <location>
        <begin position="47"/>
        <end position="107"/>
    </location>
</feature>
<dbReference type="EMBL" id="LS483447">
    <property type="protein sequence ID" value="SQH73143.1"/>
    <property type="molecule type" value="Genomic_DNA"/>
</dbReference>
<dbReference type="InterPro" id="IPR001950">
    <property type="entry name" value="SUI1"/>
</dbReference>
<dbReference type="Proteomes" id="UP000249300">
    <property type="component" value="Chromosome 1"/>
</dbReference>
<dbReference type="GO" id="GO:0002188">
    <property type="term" value="P:translation reinitiation"/>
    <property type="evidence" value="ECO:0007669"/>
    <property type="project" value="TreeGrafter"/>
</dbReference>
<dbReference type="GO" id="GO:0003729">
    <property type="term" value="F:mRNA binding"/>
    <property type="evidence" value="ECO:0007669"/>
    <property type="project" value="TreeGrafter"/>
</dbReference>
<evidence type="ECO:0000313" key="5">
    <source>
        <dbReference type="EMBL" id="KGN93536.1"/>
    </source>
</evidence>
<dbReference type="SUPFAM" id="SSF55159">
    <property type="entry name" value="eIF1-like"/>
    <property type="match status" value="1"/>
</dbReference>
<evidence type="ECO:0000259" key="4">
    <source>
        <dbReference type="PROSITE" id="PS50296"/>
    </source>
</evidence>